<name>A0A1L3I0M6_9RHOB</name>
<sequence length="59" mass="6241">MRCRAVDSTGIKFLGDGEWQARKHGVQGRANHCPVLPNLLGQVPKGEDIGTVIASLGDA</sequence>
<dbReference type="Proteomes" id="UP000183859">
    <property type="component" value="Chromosome"/>
</dbReference>
<protein>
    <submittedName>
        <fullName evidence="1">Transposase, IS4 family</fullName>
    </submittedName>
</protein>
<organism evidence="1 2">
    <name type="scientific">Phaeobacter porticola</name>
    <dbReference type="NCBI Taxonomy" id="1844006"/>
    <lineage>
        <taxon>Bacteria</taxon>
        <taxon>Pseudomonadati</taxon>
        <taxon>Pseudomonadota</taxon>
        <taxon>Alphaproteobacteria</taxon>
        <taxon>Rhodobacterales</taxon>
        <taxon>Roseobacteraceae</taxon>
        <taxon>Phaeobacter</taxon>
    </lineage>
</organism>
<accession>A0A1L3I0M6</accession>
<keyword evidence="2" id="KW-1185">Reference proteome</keyword>
<dbReference type="AlphaFoldDB" id="A0A1L3I0M6"/>
<dbReference type="EMBL" id="CP016364">
    <property type="protein sequence ID" value="APG45661.1"/>
    <property type="molecule type" value="Genomic_DNA"/>
</dbReference>
<evidence type="ECO:0000313" key="2">
    <source>
        <dbReference type="Proteomes" id="UP000183859"/>
    </source>
</evidence>
<evidence type="ECO:0000313" key="1">
    <source>
        <dbReference type="EMBL" id="APG45661.1"/>
    </source>
</evidence>
<gene>
    <name evidence="1" type="ORF">PhaeoP97_00208</name>
</gene>
<proteinExistence type="predicted"/>
<dbReference type="KEGG" id="php:PhaeoP97_00208"/>
<reference evidence="2" key="1">
    <citation type="submission" date="2016-07" db="EMBL/GenBank/DDBJ databases">
        <title>Phaeobacter portensis sp. nov., a tropodithietic acid producing bacterium isolated from a German harbor.</title>
        <authorList>
            <person name="Freese H.M."/>
            <person name="Bunk B."/>
            <person name="Breider S."/>
            <person name="Brinkhoff T."/>
        </authorList>
    </citation>
    <scope>NUCLEOTIDE SEQUENCE [LARGE SCALE GENOMIC DNA]</scope>
    <source>
        <strain evidence="2">P97</strain>
    </source>
</reference>